<dbReference type="EMBL" id="JAAGAX010000002">
    <property type="protein sequence ID" value="KAF2321816.1"/>
    <property type="molecule type" value="Genomic_DNA"/>
</dbReference>
<dbReference type="SUPFAM" id="SSF53098">
    <property type="entry name" value="Ribonuclease H-like"/>
    <property type="match status" value="1"/>
</dbReference>
<dbReference type="PANTHER" id="PTHR35460:SF1">
    <property type="entry name" value="TRNA LIGASE 1"/>
    <property type="match status" value="1"/>
</dbReference>
<dbReference type="PANTHER" id="PTHR35460">
    <property type="entry name" value="TRNA LIGASE 1"/>
    <property type="match status" value="1"/>
</dbReference>
<dbReference type="GO" id="GO:0006388">
    <property type="term" value="P:tRNA splicing, via endonucleolytic cleavage and ligation"/>
    <property type="evidence" value="ECO:0007669"/>
    <property type="project" value="InterPro"/>
</dbReference>
<comment type="caution">
    <text evidence="1">The sequence shown here is derived from an EMBL/GenBank/DDBJ whole genome shotgun (WGS) entry which is preliminary data.</text>
</comment>
<dbReference type="InterPro" id="IPR036397">
    <property type="entry name" value="RNaseH_sf"/>
</dbReference>
<organism evidence="1 2">
    <name type="scientific">Hevea brasiliensis</name>
    <name type="common">Para rubber tree</name>
    <name type="synonym">Siphonia brasiliensis</name>
    <dbReference type="NCBI Taxonomy" id="3981"/>
    <lineage>
        <taxon>Eukaryota</taxon>
        <taxon>Viridiplantae</taxon>
        <taxon>Streptophyta</taxon>
        <taxon>Embryophyta</taxon>
        <taxon>Tracheophyta</taxon>
        <taxon>Spermatophyta</taxon>
        <taxon>Magnoliopsida</taxon>
        <taxon>eudicotyledons</taxon>
        <taxon>Gunneridae</taxon>
        <taxon>Pentapetalae</taxon>
        <taxon>rosids</taxon>
        <taxon>fabids</taxon>
        <taxon>Malpighiales</taxon>
        <taxon>Euphorbiaceae</taxon>
        <taxon>Crotonoideae</taxon>
        <taxon>Micrandreae</taxon>
        <taxon>Hevea</taxon>
    </lineage>
</organism>
<evidence type="ECO:0000313" key="2">
    <source>
        <dbReference type="Proteomes" id="UP000467840"/>
    </source>
</evidence>
<keyword evidence="2" id="KW-1185">Reference proteome</keyword>
<evidence type="ECO:0000313" key="1">
    <source>
        <dbReference type="EMBL" id="KAF2321816.1"/>
    </source>
</evidence>
<protein>
    <recommendedName>
        <fullName evidence="3">3'-5' exonuclease domain-containing protein</fullName>
    </recommendedName>
</protein>
<reference evidence="1 2" key="1">
    <citation type="journal article" date="2020" name="Mol. Plant">
        <title>The Chromosome-Based Rubber Tree Genome Provides New Insights into Spurge Genome Evolution and Rubber Biosynthesis.</title>
        <authorList>
            <person name="Liu J."/>
            <person name="Shi C."/>
            <person name="Shi C.C."/>
            <person name="Li W."/>
            <person name="Zhang Q.J."/>
            <person name="Zhang Y."/>
            <person name="Li K."/>
            <person name="Lu H.F."/>
            <person name="Shi C."/>
            <person name="Zhu S.T."/>
            <person name="Xiao Z.Y."/>
            <person name="Nan H."/>
            <person name="Yue Y."/>
            <person name="Zhu X.G."/>
            <person name="Wu Y."/>
            <person name="Hong X.N."/>
            <person name="Fan G.Y."/>
            <person name="Tong Y."/>
            <person name="Zhang D."/>
            <person name="Mao C.L."/>
            <person name="Liu Y.L."/>
            <person name="Hao S.J."/>
            <person name="Liu W.Q."/>
            <person name="Lv M.Q."/>
            <person name="Zhang H.B."/>
            <person name="Liu Y."/>
            <person name="Hu-Tang G.R."/>
            <person name="Wang J.P."/>
            <person name="Wang J.H."/>
            <person name="Sun Y.H."/>
            <person name="Ni S.B."/>
            <person name="Chen W.B."/>
            <person name="Zhang X.C."/>
            <person name="Jiao Y.N."/>
            <person name="Eichler E.E."/>
            <person name="Li G.H."/>
            <person name="Liu X."/>
            <person name="Gao L.Z."/>
        </authorList>
    </citation>
    <scope>NUCLEOTIDE SEQUENCE [LARGE SCALE GENOMIC DNA]</scope>
    <source>
        <strain evidence="2">cv. GT1</strain>
        <tissue evidence="1">Leaf</tissue>
    </source>
</reference>
<dbReference type="Proteomes" id="UP000467840">
    <property type="component" value="Chromosome 11"/>
</dbReference>
<proteinExistence type="predicted"/>
<sequence length="224" mass="25924">MTNYPMMGLKALALDGLQKVIPKPREITMSEWNAKELTIEQIEYACLDASVSLELGIFLSKHRREIIQYLENTSPKKIVNLSLESDQTTNDSEQLDDELNLRQSFGEYEEEEKDEIGKAIGKPNKSPLPDPVRSILEEGINLYRLHTNRHGRMESTKGSYAKEWANWEKRLREVLFSNAEYLNSIQLAQKNPKVEAFLQDKQLEHNLKKTHLTLPTREVMALQR</sequence>
<dbReference type="InterPro" id="IPR012337">
    <property type="entry name" value="RNaseH-like_sf"/>
</dbReference>
<evidence type="ECO:0008006" key="3">
    <source>
        <dbReference type="Google" id="ProtNLM"/>
    </source>
</evidence>
<name>A0A6A6NB76_HEVBR</name>
<dbReference type="AlphaFoldDB" id="A0A6A6NB76"/>
<dbReference type="GO" id="GO:0003972">
    <property type="term" value="F:RNA ligase (ATP) activity"/>
    <property type="evidence" value="ECO:0007669"/>
    <property type="project" value="InterPro"/>
</dbReference>
<dbReference type="Gene3D" id="3.30.420.10">
    <property type="entry name" value="Ribonuclease H-like superfamily/Ribonuclease H"/>
    <property type="match status" value="1"/>
</dbReference>
<gene>
    <name evidence="1" type="ORF">GH714_002934</name>
</gene>
<accession>A0A6A6NB76</accession>
<dbReference type="GO" id="GO:0003676">
    <property type="term" value="F:nucleic acid binding"/>
    <property type="evidence" value="ECO:0007669"/>
    <property type="project" value="InterPro"/>
</dbReference>
<dbReference type="InterPro" id="IPR038837">
    <property type="entry name" value="tRNA_ligase_1"/>
</dbReference>